<dbReference type="EMBL" id="JAACJJ010000028">
    <property type="protein sequence ID" value="KAF5322799.1"/>
    <property type="molecule type" value="Genomic_DNA"/>
</dbReference>
<dbReference type="SUPFAM" id="SSF52047">
    <property type="entry name" value="RNI-like"/>
    <property type="match status" value="1"/>
</dbReference>
<proteinExistence type="predicted"/>
<name>A0A8H5F3Y0_9AGAR</name>
<gene>
    <name evidence="1" type="ORF">D9619_001172</name>
</gene>
<sequence length="469" mass="54133">MCPYNACLSTVAFTGLDDPALWINLSSNNPHWTTAMLERSKPARLSVWMDEKSYRVAIPVLKHLSRVKSLTIDSWSAEELQKLHVFVEDNASVAPQLEVLSISCDGSPWFLPSTTFRQTDRLNNLFLHSVHIEWDHSPLLRNLTELRLETYGLGGQPTWRELITALNRMSTLKSLYLDSMLPDDPFDAALDDIPAHLPNLESIIFRSIYSMDTVVTFLNQVKLPPDLKAFIMSNSDGYYPSRGEFREVYDVINRFLPDLCSKARYMYMRHWPWTGNFDITCFATLPDRFYDQLYYPDYETDPAIIGFKLCYVSEGNRITLVDDAVNILKLNHIRHLRIGKDIGDPELPALLQYLPELRVIQVFERATVQLVQALNFIQPRGAREGASILPKLAEIRICNDHDPRNQEDYLLTDDTWQNLKAFLEHRQSLQAGIHKLYIQDCRYVSKEMVEGLKKCVGDLCWDGICKEHR</sequence>
<dbReference type="AlphaFoldDB" id="A0A8H5F3Y0"/>
<keyword evidence="2" id="KW-1185">Reference proteome</keyword>
<accession>A0A8H5F3Y0</accession>
<evidence type="ECO:0000313" key="2">
    <source>
        <dbReference type="Proteomes" id="UP000567179"/>
    </source>
</evidence>
<evidence type="ECO:0000313" key="1">
    <source>
        <dbReference type="EMBL" id="KAF5322799.1"/>
    </source>
</evidence>
<organism evidence="1 2">
    <name type="scientific">Psilocybe cf. subviscida</name>
    <dbReference type="NCBI Taxonomy" id="2480587"/>
    <lineage>
        <taxon>Eukaryota</taxon>
        <taxon>Fungi</taxon>
        <taxon>Dikarya</taxon>
        <taxon>Basidiomycota</taxon>
        <taxon>Agaricomycotina</taxon>
        <taxon>Agaricomycetes</taxon>
        <taxon>Agaricomycetidae</taxon>
        <taxon>Agaricales</taxon>
        <taxon>Agaricineae</taxon>
        <taxon>Strophariaceae</taxon>
        <taxon>Psilocybe</taxon>
    </lineage>
</organism>
<comment type="caution">
    <text evidence="1">The sequence shown here is derived from an EMBL/GenBank/DDBJ whole genome shotgun (WGS) entry which is preliminary data.</text>
</comment>
<dbReference type="InterPro" id="IPR032675">
    <property type="entry name" value="LRR_dom_sf"/>
</dbReference>
<protein>
    <recommendedName>
        <fullName evidence="3">F-box domain-containing protein</fullName>
    </recommendedName>
</protein>
<dbReference type="Proteomes" id="UP000567179">
    <property type="component" value="Unassembled WGS sequence"/>
</dbReference>
<reference evidence="1 2" key="1">
    <citation type="journal article" date="2020" name="ISME J.">
        <title>Uncovering the hidden diversity of litter-decomposition mechanisms in mushroom-forming fungi.</title>
        <authorList>
            <person name="Floudas D."/>
            <person name="Bentzer J."/>
            <person name="Ahren D."/>
            <person name="Johansson T."/>
            <person name="Persson P."/>
            <person name="Tunlid A."/>
        </authorList>
    </citation>
    <scope>NUCLEOTIDE SEQUENCE [LARGE SCALE GENOMIC DNA]</scope>
    <source>
        <strain evidence="1 2">CBS 101986</strain>
    </source>
</reference>
<dbReference type="Gene3D" id="3.80.10.10">
    <property type="entry name" value="Ribonuclease Inhibitor"/>
    <property type="match status" value="1"/>
</dbReference>
<evidence type="ECO:0008006" key="3">
    <source>
        <dbReference type="Google" id="ProtNLM"/>
    </source>
</evidence>